<evidence type="ECO:0000256" key="1">
    <source>
        <dbReference type="ARBA" id="ARBA00004571"/>
    </source>
</evidence>
<dbReference type="FunFam" id="2.170.130.10:FF:000008">
    <property type="entry name" value="SusC/RagA family TonB-linked outer membrane protein"/>
    <property type="match status" value="1"/>
</dbReference>
<comment type="similarity">
    <text evidence="8 9">Belongs to the TonB-dependent receptor family.</text>
</comment>
<keyword evidence="6 8" id="KW-0472">Membrane</keyword>
<protein>
    <submittedName>
        <fullName evidence="12">Outer membrane cobalamin receptor protein</fullName>
    </submittedName>
</protein>
<keyword evidence="5 9" id="KW-0798">TonB box</keyword>
<dbReference type="Pfam" id="PF00593">
    <property type="entry name" value="TonB_dep_Rec_b-barrel"/>
    <property type="match status" value="1"/>
</dbReference>
<proteinExistence type="inferred from homology"/>
<dbReference type="InterPro" id="IPR036942">
    <property type="entry name" value="Beta-barrel_TonB_sf"/>
</dbReference>
<comment type="subcellular location">
    <subcellularLocation>
        <location evidence="1 8">Cell outer membrane</location>
        <topology evidence="1 8">Multi-pass membrane protein</topology>
    </subcellularLocation>
</comment>
<dbReference type="AlphaFoldDB" id="A0A380BH76"/>
<dbReference type="Pfam" id="PF13715">
    <property type="entry name" value="CarbopepD_reg_2"/>
    <property type="match status" value="1"/>
</dbReference>
<evidence type="ECO:0000256" key="6">
    <source>
        <dbReference type="ARBA" id="ARBA00023136"/>
    </source>
</evidence>
<evidence type="ECO:0000259" key="10">
    <source>
        <dbReference type="Pfam" id="PF00593"/>
    </source>
</evidence>
<keyword evidence="2 8" id="KW-0813">Transport</keyword>
<dbReference type="Gene3D" id="2.170.130.10">
    <property type="entry name" value="TonB-dependent receptor, plug domain"/>
    <property type="match status" value="1"/>
</dbReference>
<evidence type="ECO:0000256" key="5">
    <source>
        <dbReference type="ARBA" id="ARBA00023077"/>
    </source>
</evidence>
<dbReference type="InterPro" id="IPR012910">
    <property type="entry name" value="Plug_dom"/>
</dbReference>
<dbReference type="InterPro" id="IPR000531">
    <property type="entry name" value="Beta-barrel_TonB"/>
</dbReference>
<dbReference type="SUPFAM" id="SSF49464">
    <property type="entry name" value="Carboxypeptidase regulatory domain-like"/>
    <property type="match status" value="1"/>
</dbReference>
<dbReference type="InterPro" id="IPR023996">
    <property type="entry name" value="TonB-dep_OMP_SusC/RagA"/>
</dbReference>
<accession>A0A380BH76</accession>
<evidence type="ECO:0000313" key="13">
    <source>
        <dbReference type="Proteomes" id="UP000254893"/>
    </source>
</evidence>
<keyword evidence="4 8" id="KW-0812">Transmembrane</keyword>
<dbReference type="Gene3D" id="2.40.170.20">
    <property type="entry name" value="TonB-dependent receptor, beta-barrel domain"/>
    <property type="match status" value="1"/>
</dbReference>
<feature type="domain" description="TonB-dependent receptor plug" evidence="11">
    <location>
        <begin position="123"/>
        <end position="229"/>
    </location>
</feature>
<evidence type="ECO:0000256" key="8">
    <source>
        <dbReference type="PROSITE-ProRule" id="PRU01360"/>
    </source>
</evidence>
<sequence>MKLFIQKGKSFIYLFPMILLILSQSVLFAQESITVRGTITDAQTKEALTGVSVVQKGTSNGTLTDRDGRYELKVPRNAVLVVTYVGYNPQSITATTSSHSVALQSAMNELEDVIVIGYGTAKRKDVTTAISSVSTKDLDQRPIVNVGQAIQGKAAGVSVIQPNGTPGAEMSIRVRGTTSFNGSNDPLYVVDGVPVDNIRFLSANDIASMQILKDASSAAIYGSRAANGVILISTKSGIAGEAKIDLNAQLTHNVVANSFDVLNTDQYRELQNEIGLVSLPANLKDQTDWFKEAYKTGKLQNYQLSISDGTEKLKYFLSAGYVDEKGVLNAAFFKRYNFRANINNQVRKWLNVSANVNYSDYSNNGISTGTGANRGGVVLSVINTPTYAPIWNPENPAQYYNNFYGIGNITSPLENLARSANNKDKENRLLASGSALITFLPELTFKSSFTLDRRNAVNTRFLDPIATAWGRNQFGEGADLRNMNTVLTWDNVLTYNKSFGKHNIESMLGSSWTDSKYTNSYIYGSHYRNDLIQTLNAANKISWNNTGSGASAWTIMSYFARVMYNFDSKYLVTANVRADGSSKIHPDNRWGIFPSVSAAWRLSAEDFLSDTEWLNDLKIRGGWGETGNQSGIGDYAYLQRYDIGRIEWFKEGQQNALPTISQANLRTPDLKWETTRQSNVGVDLSVLNGRVNVALDYYYKHTRDMLMYLVLPAGSAAVGNIARNEGEMINKGFEATVGSKNLTGDLKWETDFNISFNRNRLENLEMQKIYNDAVTSGVVNEAVVRNEPGRPMGGFYGYISDGVNPETGELMYRDLNSDGRLSPSDRTYIGDPNPKFTYGMTNNFSWKNIDLSIFIQGSYGNDIYNASRIETEGMYDGKNQTTRVLDRWQIPGQITDVPKAGFNIKNSTYFVEDGSYLRLKNISLGYNITSESLRRIGIRKLQPYVSASNLLTWTNYTGMDPEVNQWGNSGAVQGIDWGTYPHSRSFVVGLNVGF</sequence>
<dbReference type="InterPro" id="IPR037066">
    <property type="entry name" value="Plug_dom_sf"/>
</dbReference>
<keyword evidence="12" id="KW-0675">Receptor</keyword>
<dbReference type="Proteomes" id="UP000254893">
    <property type="component" value="Unassembled WGS sequence"/>
</dbReference>
<dbReference type="EMBL" id="UGYW01000002">
    <property type="protein sequence ID" value="SUJ01547.1"/>
    <property type="molecule type" value="Genomic_DNA"/>
</dbReference>
<evidence type="ECO:0000256" key="3">
    <source>
        <dbReference type="ARBA" id="ARBA00022452"/>
    </source>
</evidence>
<name>A0A380BH76_SPHSI</name>
<feature type="domain" description="TonB-dependent receptor-like beta-barrel" evidence="10">
    <location>
        <begin position="389"/>
        <end position="932"/>
    </location>
</feature>
<gene>
    <name evidence="12" type="ORF">NCTC11388_00803</name>
</gene>
<evidence type="ECO:0000313" key="12">
    <source>
        <dbReference type="EMBL" id="SUJ01547.1"/>
    </source>
</evidence>
<keyword evidence="3 8" id="KW-1134">Transmembrane beta strand</keyword>
<dbReference type="SUPFAM" id="SSF56935">
    <property type="entry name" value="Porins"/>
    <property type="match status" value="1"/>
</dbReference>
<dbReference type="NCBIfam" id="TIGR04056">
    <property type="entry name" value="OMP_RagA_SusC"/>
    <property type="match status" value="1"/>
</dbReference>
<evidence type="ECO:0000256" key="2">
    <source>
        <dbReference type="ARBA" id="ARBA00022448"/>
    </source>
</evidence>
<evidence type="ECO:0000259" key="11">
    <source>
        <dbReference type="Pfam" id="PF07715"/>
    </source>
</evidence>
<organism evidence="12 13">
    <name type="scientific">Sphingobacterium spiritivorum</name>
    <name type="common">Flavobacterium spiritivorum</name>
    <dbReference type="NCBI Taxonomy" id="258"/>
    <lineage>
        <taxon>Bacteria</taxon>
        <taxon>Pseudomonadati</taxon>
        <taxon>Bacteroidota</taxon>
        <taxon>Sphingobacteriia</taxon>
        <taxon>Sphingobacteriales</taxon>
        <taxon>Sphingobacteriaceae</taxon>
        <taxon>Sphingobacterium</taxon>
    </lineage>
</organism>
<evidence type="ECO:0000256" key="9">
    <source>
        <dbReference type="RuleBase" id="RU003357"/>
    </source>
</evidence>
<evidence type="ECO:0000256" key="7">
    <source>
        <dbReference type="ARBA" id="ARBA00023237"/>
    </source>
</evidence>
<dbReference type="InterPro" id="IPR008969">
    <property type="entry name" value="CarboxyPept-like_regulatory"/>
</dbReference>
<dbReference type="NCBIfam" id="TIGR04057">
    <property type="entry name" value="SusC_RagA_signa"/>
    <property type="match status" value="1"/>
</dbReference>
<evidence type="ECO:0000256" key="4">
    <source>
        <dbReference type="ARBA" id="ARBA00022692"/>
    </source>
</evidence>
<reference evidence="12 13" key="1">
    <citation type="submission" date="2018-06" db="EMBL/GenBank/DDBJ databases">
        <authorList>
            <consortium name="Pathogen Informatics"/>
            <person name="Doyle S."/>
        </authorList>
    </citation>
    <scope>NUCLEOTIDE SEQUENCE [LARGE SCALE GENOMIC DNA]</scope>
    <source>
        <strain evidence="12 13">NCTC11388</strain>
    </source>
</reference>
<dbReference type="Pfam" id="PF07715">
    <property type="entry name" value="Plug"/>
    <property type="match status" value="1"/>
</dbReference>
<keyword evidence="7 8" id="KW-0998">Cell outer membrane</keyword>
<dbReference type="InterPro" id="IPR039426">
    <property type="entry name" value="TonB-dep_rcpt-like"/>
</dbReference>
<dbReference type="RefSeq" id="WP_115169200.1">
    <property type="nucleotide sequence ID" value="NZ_UGYW01000002.1"/>
</dbReference>
<dbReference type="InterPro" id="IPR023997">
    <property type="entry name" value="TonB-dep_OMP_SusC/RagA_CS"/>
</dbReference>
<dbReference type="PROSITE" id="PS52016">
    <property type="entry name" value="TONB_DEPENDENT_REC_3"/>
    <property type="match status" value="1"/>
</dbReference>
<dbReference type="Gene3D" id="2.60.40.1120">
    <property type="entry name" value="Carboxypeptidase-like, regulatory domain"/>
    <property type="match status" value="1"/>
</dbReference>
<dbReference type="GO" id="GO:0009279">
    <property type="term" value="C:cell outer membrane"/>
    <property type="evidence" value="ECO:0007669"/>
    <property type="project" value="UniProtKB-SubCell"/>
</dbReference>